<accession>A0A8R7TH40</accession>
<evidence type="ECO:0000313" key="2">
    <source>
        <dbReference type="EnsemblPlants" id="TuG1812G0200002564.01.T01.cds286124"/>
    </source>
</evidence>
<name>A0A8R7TH40_TRIUA</name>
<feature type="compositionally biased region" description="Basic and acidic residues" evidence="1">
    <location>
        <begin position="34"/>
        <end position="47"/>
    </location>
</feature>
<reference evidence="2" key="2">
    <citation type="submission" date="2018-03" db="EMBL/GenBank/DDBJ databases">
        <title>The Triticum urartu genome reveals the dynamic nature of wheat genome evolution.</title>
        <authorList>
            <person name="Ling H."/>
            <person name="Ma B."/>
            <person name="Shi X."/>
            <person name="Liu H."/>
            <person name="Dong L."/>
            <person name="Sun H."/>
            <person name="Cao Y."/>
            <person name="Gao Q."/>
            <person name="Zheng S."/>
            <person name="Li Y."/>
            <person name="Yu Y."/>
            <person name="Du H."/>
            <person name="Qi M."/>
            <person name="Li Y."/>
            <person name="Yu H."/>
            <person name="Cui Y."/>
            <person name="Wang N."/>
            <person name="Chen C."/>
            <person name="Wu H."/>
            <person name="Zhao Y."/>
            <person name="Zhang J."/>
            <person name="Li Y."/>
            <person name="Zhou W."/>
            <person name="Zhang B."/>
            <person name="Hu W."/>
            <person name="Eijk M."/>
            <person name="Tang J."/>
            <person name="Witsenboer H."/>
            <person name="Zhao S."/>
            <person name="Li Z."/>
            <person name="Zhang A."/>
            <person name="Wang D."/>
            <person name="Liang C."/>
        </authorList>
    </citation>
    <scope>NUCLEOTIDE SEQUENCE [LARGE SCALE GENOMIC DNA]</scope>
    <source>
        <strain evidence="2">cv. G1812</strain>
    </source>
</reference>
<feature type="region of interest" description="Disordered" evidence="1">
    <location>
        <begin position="20"/>
        <end position="47"/>
    </location>
</feature>
<protein>
    <submittedName>
        <fullName evidence="2">Uncharacterized protein</fullName>
    </submittedName>
</protein>
<proteinExistence type="predicted"/>
<keyword evidence="3" id="KW-1185">Reference proteome</keyword>
<reference evidence="3" key="1">
    <citation type="journal article" date="2013" name="Nature">
        <title>Draft genome of the wheat A-genome progenitor Triticum urartu.</title>
        <authorList>
            <person name="Ling H.Q."/>
            <person name="Zhao S."/>
            <person name="Liu D."/>
            <person name="Wang J."/>
            <person name="Sun H."/>
            <person name="Zhang C."/>
            <person name="Fan H."/>
            <person name="Li D."/>
            <person name="Dong L."/>
            <person name="Tao Y."/>
            <person name="Gao C."/>
            <person name="Wu H."/>
            <person name="Li Y."/>
            <person name="Cui Y."/>
            <person name="Guo X."/>
            <person name="Zheng S."/>
            <person name="Wang B."/>
            <person name="Yu K."/>
            <person name="Liang Q."/>
            <person name="Yang W."/>
            <person name="Lou X."/>
            <person name="Chen J."/>
            <person name="Feng M."/>
            <person name="Jian J."/>
            <person name="Zhang X."/>
            <person name="Luo G."/>
            <person name="Jiang Y."/>
            <person name="Liu J."/>
            <person name="Wang Z."/>
            <person name="Sha Y."/>
            <person name="Zhang B."/>
            <person name="Wu H."/>
            <person name="Tang D."/>
            <person name="Shen Q."/>
            <person name="Xue P."/>
            <person name="Zou S."/>
            <person name="Wang X."/>
            <person name="Liu X."/>
            <person name="Wang F."/>
            <person name="Yang Y."/>
            <person name="An X."/>
            <person name="Dong Z."/>
            <person name="Zhang K."/>
            <person name="Zhang X."/>
            <person name="Luo M.C."/>
            <person name="Dvorak J."/>
            <person name="Tong Y."/>
            <person name="Wang J."/>
            <person name="Yang H."/>
            <person name="Li Z."/>
            <person name="Wang D."/>
            <person name="Zhang A."/>
            <person name="Wang J."/>
        </authorList>
    </citation>
    <scope>NUCLEOTIDE SEQUENCE</scope>
    <source>
        <strain evidence="3">cv. G1812</strain>
    </source>
</reference>
<reference evidence="2" key="3">
    <citation type="submission" date="2022-06" db="UniProtKB">
        <authorList>
            <consortium name="EnsemblPlants"/>
        </authorList>
    </citation>
    <scope>IDENTIFICATION</scope>
</reference>
<dbReference type="AlphaFoldDB" id="A0A8R7TH40"/>
<evidence type="ECO:0000256" key="1">
    <source>
        <dbReference type="SAM" id="MobiDB-lite"/>
    </source>
</evidence>
<dbReference type="Proteomes" id="UP000015106">
    <property type="component" value="Chromosome 2"/>
</dbReference>
<sequence length="104" mass="11607">MHTYLWLPLLPPWPVIPTETRTSYAGAGSGDSLSRARDAPQVESAREGDLWNLPVKEMAQVRGGDQVAMLHEAVESEDASRCIHERRELMLEAVKSEVVFCKMA</sequence>
<dbReference type="Gramene" id="TuG1812G0200002564.01.T01">
    <property type="protein sequence ID" value="TuG1812G0200002564.01.T01.cds286124"/>
    <property type="gene ID" value="TuG1812G0200002564.01"/>
</dbReference>
<organism evidence="2 3">
    <name type="scientific">Triticum urartu</name>
    <name type="common">Red wild einkorn</name>
    <name type="synonym">Crithodium urartu</name>
    <dbReference type="NCBI Taxonomy" id="4572"/>
    <lineage>
        <taxon>Eukaryota</taxon>
        <taxon>Viridiplantae</taxon>
        <taxon>Streptophyta</taxon>
        <taxon>Embryophyta</taxon>
        <taxon>Tracheophyta</taxon>
        <taxon>Spermatophyta</taxon>
        <taxon>Magnoliopsida</taxon>
        <taxon>Liliopsida</taxon>
        <taxon>Poales</taxon>
        <taxon>Poaceae</taxon>
        <taxon>BOP clade</taxon>
        <taxon>Pooideae</taxon>
        <taxon>Triticodae</taxon>
        <taxon>Triticeae</taxon>
        <taxon>Triticinae</taxon>
        <taxon>Triticum</taxon>
    </lineage>
</organism>
<evidence type="ECO:0000313" key="3">
    <source>
        <dbReference type="Proteomes" id="UP000015106"/>
    </source>
</evidence>
<dbReference type="EnsemblPlants" id="TuG1812G0200002564.01.T01">
    <property type="protein sequence ID" value="TuG1812G0200002564.01.T01.cds286124"/>
    <property type="gene ID" value="TuG1812G0200002564.01"/>
</dbReference>